<dbReference type="EC" id="6.3.5.4" evidence="3"/>
<comment type="similarity">
    <text evidence="2">Belongs to the asparagine synthetase family.</text>
</comment>
<evidence type="ECO:0000259" key="11">
    <source>
        <dbReference type="PROSITE" id="PS51278"/>
    </source>
</evidence>
<dbReference type="CDD" id="cd01991">
    <property type="entry name" value="Asn_synthase_B_C"/>
    <property type="match status" value="1"/>
</dbReference>
<dbReference type="PROSITE" id="PS51278">
    <property type="entry name" value="GATASE_TYPE_2"/>
    <property type="match status" value="1"/>
</dbReference>
<evidence type="ECO:0000313" key="13">
    <source>
        <dbReference type="Proteomes" id="UP000001929"/>
    </source>
</evidence>
<organism evidence="12 13">
    <name type="scientific">Rhodospirillum rubrum (strain ATCC 11170 / ATH 1.1.1 / DSM 467 / LMG 4362 / NCIMB 8255 / S1)</name>
    <dbReference type="NCBI Taxonomy" id="269796"/>
    <lineage>
        <taxon>Bacteria</taxon>
        <taxon>Pseudomonadati</taxon>
        <taxon>Pseudomonadota</taxon>
        <taxon>Alphaproteobacteria</taxon>
        <taxon>Rhodospirillales</taxon>
        <taxon>Rhodospirillaceae</taxon>
        <taxon>Rhodospirillum</taxon>
    </lineage>
</organism>
<dbReference type="Pfam" id="PF13522">
    <property type="entry name" value="GATase_6"/>
    <property type="match status" value="1"/>
</dbReference>
<dbReference type="InterPro" id="IPR051786">
    <property type="entry name" value="ASN_synthetase/amidase"/>
</dbReference>
<comment type="catalytic activity">
    <reaction evidence="7">
        <text>L-aspartate + L-glutamine + ATP + H2O = L-asparagine + L-glutamate + AMP + diphosphate + H(+)</text>
        <dbReference type="Rhea" id="RHEA:12228"/>
        <dbReference type="ChEBI" id="CHEBI:15377"/>
        <dbReference type="ChEBI" id="CHEBI:15378"/>
        <dbReference type="ChEBI" id="CHEBI:29985"/>
        <dbReference type="ChEBI" id="CHEBI:29991"/>
        <dbReference type="ChEBI" id="CHEBI:30616"/>
        <dbReference type="ChEBI" id="CHEBI:33019"/>
        <dbReference type="ChEBI" id="CHEBI:58048"/>
        <dbReference type="ChEBI" id="CHEBI:58359"/>
        <dbReference type="ChEBI" id="CHEBI:456215"/>
        <dbReference type="EC" id="6.3.5.4"/>
    </reaction>
</comment>
<sequence>MCGLTGYWTRGGDGRGRGEMTALVLRMAGALAHRGPDGDGAWVDEDAGLALGHRRLSIVDLSPAGQQPMVSADGRLALAYNGEIYNAAELRPELEAAGIVFRGHSDTEVLLEGFARWGVVPTLRRAIGMFAFALWDRKERRLTLGRDRLGIKPLYVADHGGTLLFASQPKGMMPHPSWRGEVDREGLAAMLRLSCLPAPRSIFKGVSQLAPGTVVRFEADGRRSEEVFWSLEEVAARGVAQARSQPARPESASLAVEHLESLLLDAVRRRLIADVPVGAFLSGGVDSSTVVALMRKVASGPVKTFSIGFAEEGWDESVHAAAVARHLGTDHRELVVSPDEVPAIVGDLPRWYDEPFADASQIPTLLVSKLARSEVTVSLSGDGGDELFAGYNRHVQGQRLWDLAQRIPTVGRDLGAALIEAPSPGFWQRAVGLLPAGRRPPQAADKPAKIARLLRARSPEALYRTLVGAMPSAEVPLAGVSLAAEERWYAASAEGVDSFVDRMRLLDAKGYLPDDILTKVDRASMAYGLEARVPLLDHRVVEFAWSLPPEMLIREGQGKWLLRRVLHRHVPRALIERPKMGFGVPLAAWLRGPLRGWAEDLLDPQTMAVQGLIDPAPVRRWWLDHLAGRRDTHDRLWPVLSALSWHHHWKSAGAFTAA</sequence>
<dbReference type="AlphaFoldDB" id="Q2RXW0"/>
<dbReference type="KEGG" id="rru:Rru_A0230"/>
<name>Q2RXW0_RHORT</name>
<dbReference type="EnsemblBacteria" id="ABC21035">
    <property type="protein sequence ID" value="ABC21035"/>
    <property type="gene ID" value="Rru_A0230"/>
</dbReference>
<dbReference type="SUPFAM" id="SSF56235">
    <property type="entry name" value="N-terminal nucleophile aminohydrolases (Ntn hydrolases)"/>
    <property type="match status" value="1"/>
</dbReference>
<keyword evidence="8" id="KW-0061">Asparagine biosynthesis</keyword>
<evidence type="ECO:0000256" key="6">
    <source>
        <dbReference type="ARBA" id="ARBA00022962"/>
    </source>
</evidence>
<evidence type="ECO:0000256" key="4">
    <source>
        <dbReference type="ARBA" id="ARBA00022741"/>
    </source>
</evidence>
<keyword evidence="6 8" id="KW-0315">Glutamine amidotransferase</keyword>
<reference evidence="12 13" key="1">
    <citation type="journal article" date="2011" name="Stand. Genomic Sci.">
        <title>Complete genome sequence of Rhodospirillum rubrum type strain (S1).</title>
        <authorList>
            <person name="Munk A.C."/>
            <person name="Copeland A."/>
            <person name="Lucas S."/>
            <person name="Lapidus A."/>
            <person name="Del Rio T.G."/>
            <person name="Barry K."/>
            <person name="Detter J.C."/>
            <person name="Hammon N."/>
            <person name="Israni S."/>
            <person name="Pitluck S."/>
            <person name="Brettin T."/>
            <person name="Bruce D."/>
            <person name="Han C."/>
            <person name="Tapia R."/>
            <person name="Gilna P."/>
            <person name="Schmutz J."/>
            <person name="Larimer F."/>
            <person name="Land M."/>
            <person name="Kyrpides N.C."/>
            <person name="Mavromatis K."/>
            <person name="Richardson P."/>
            <person name="Rohde M."/>
            <person name="Goker M."/>
            <person name="Klenk H.P."/>
            <person name="Zhang Y."/>
            <person name="Roberts G.P."/>
            <person name="Reslewic S."/>
            <person name="Schwartz D.C."/>
        </authorList>
    </citation>
    <scope>NUCLEOTIDE SEQUENCE [LARGE SCALE GENOMIC DNA]</scope>
    <source>
        <strain evidence="13">ATCC 11170 / ATH 1.1.1 / DSM 467 / LMG 4362 / NCIMB 8255 / S1</strain>
    </source>
</reference>
<dbReference type="InterPro" id="IPR029055">
    <property type="entry name" value="Ntn_hydrolases_N"/>
</dbReference>
<evidence type="ECO:0000256" key="9">
    <source>
        <dbReference type="PIRSR" id="PIRSR001589-2"/>
    </source>
</evidence>
<feature type="binding site" evidence="9">
    <location>
        <position position="307"/>
    </location>
    <ligand>
        <name>ATP</name>
        <dbReference type="ChEBI" id="CHEBI:30616"/>
    </ligand>
</feature>
<protein>
    <recommendedName>
        <fullName evidence="3">asparagine synthase (glutamine-hydrolyzing)</fullName>
        <ecNumber evidence="3">6.3.5.4</ecNumber>
    </recommendedName>
</protein>
<dbReference type="GO" id="GO:0005524">
    <property type="term" value="F:ATP binding"/>
    <property type="evidence" value="ECO:0007669"/>
    <property type="project" value="UniProtKB-KW"/>
</dbReference>
<dbReference type="InterPro" id="IPR033738">
    <property type="entry name" value="AsnB_N"/>
</dbReference>
<keyword evidence="13" id="KW-1185">Reference proteome</keyword>
<dbReference type="EMBL" id="CP000230">
    <property type="protein sequence ID" value="ABC21035.1"/>
    <property type="molecule type" value="Genomic_DNA"/>
</dbReference>
<evidence type="ECO:0000256" key="1">
    <source>
        <dbReference type="ARBA" id="ARBA00005187"/>
    </source>
</evidence>
<dbReference type="NCBIfam" id="TIGR01536">
    <property type="entry name" value="asn_synth_AEB"/>
    <property type="match status" value="1"/>
</dbReference>
<accession>Q2RXW0</accession>
<keyword evidence="5 9" id="KW-0067">ATP-binding</keyword>
<feature type="domain" description="Glutamine amidotransferase type-2" evidence="11">
    <location>
        <begin position="2"/>
        <end position="220"/>
    </location>
</feature>
<dbReference type="InterPro" id="IPR001962">
    <property type="entry name" value="Asn_synthase"/>
</dbReference>
<feature type="site" description="Important for beta-aspartyl-AMP intermediate formation" evidence="10">
    <location>
        <position position="382"/>
    </location>
</feature>
<dbReference type="PATRIC" id="fig|269796.9.peg.283"/>
<proteinExistence type="inferred from homology"/>
<evidence type="ECO:0000256" key="7">
    <source>
        <dbReference type="ARBA" id="ARBA00048741"/>
    </source>
</evidence>
<keyword evidence="4 9" id="KW-0547">Nucleotide-binding</keyword>
<evidence type="ECO:0000313" key="12">
    <source>
        <dbReference type="EMBL" id="ABC21035.1"/>
    </source>
</evidence>
<feature type="active site" description="For GATase activity" evidence="8">
    <location>
        <position position="2"/>
    </location>
</feature>
<dbReference type="PANTHER" id="PTHR43284">
    <property type="entry name" value="ASPARAGINE SYNTHETASE (GLUTAMINE-HYDROLYZING)"/>
    <property type="match status" value="1"/>
</dbReference>
<dbReference type="InterPro" id="IPR014729">
    <property type="entry name" value="Rossmann-like_a/b/a_fold"/>
</dbReference>
<dbReference type="Pfam" id="PF00733">
    <property type="entry name" value="Asn_synthase"/>
    <property type="match status" value="1"/>
</dbReference>
<dbReference type="Proteomes" id="UP000001929">
    <property type="component" value="Chromosome"/>
</dbReference>
<dbReference type="PhylomeDB" id="Q2RXW0"/>
<feature type="binding site" evidence="9">
    <location>
        <begin position="380"/>
        <end position="381"/>
    </location>
    <ligand>
        <name>ATP</name>
        <dbReference type="ChEBI" id="CHEBI:30616"/>
    </ligand>
</feature>
<evidence type="ECO:0000256" key="2">
    <source>
        <dbReference type="ARBA" id="ARBA00005752"/>
    </source>
</evidence>
<comment type="pathway">
    <text evidence="1">Amino-acid biosynthesis; L-asparagine biosynthesis; L-asparagine from L-aspartate (L-Gln route): step 1/1.</text>
</comment>
<dbReference type="eggNOG" id="COG0367">
    <property type="taxonomic scope" value="Bacteria"/>
</dbReference>
<feature type="binding site" evidence="9">
    <location>
        <position position="106"/>
    </location>
    <ligand>
        <name>L-glutamine</name>
        <dbReference type="ChEBI" id="CHEBI:58359"/>
    </ligand>
</feature>
<dbReference type="CDD" id="cd00712">
    <property type="entry name" value="AsnB"/>
    <property type="match status" value="1"/>
</dbReference>
<evidence type="ECO:0000256" key="3">
    <source>
        <dbReference type="ARBA" id="ARBA00012737"/>
    </source>
</evidence>
<dbReference type="STRING" id="269796.Rru_A0230"/>
<dbReference type="InterPro" id="IPR017932">
    <property type="entry name" value="GATase_2_dom"/>
</dbReference>
<gene>
    <name evidence="12" type="ordered locus">Rru_A0230</name>
</gene>
<dbReference type="Gene3D" id="3.60.20.10">
    <property type="entry name" value="Glutamine Phosphoribosylpyrophosphate, subunit 1, domain 1"/>
    <property type="match status" value="1"/>
</dbReference>
<dbReference type="PIRSF" id="PIRSF001589">
    <property type="entry name" value="Asn_synthetase_glu-h"/>
    <property type="match status" value="1"/>
</dbReference>
<dbReference type="InterPro" id="IPR006426">
    <property type="entry name" value="Asn_synth_AEB"/>
</dbReference>
<keyword evidence="8" id="KW-0028">Amino-acid biosynthesis</keyword>
<dbReference type="HOGENOM" id="CLU_014658_3_1_5"/>
<dbReference type="GO" id="GO:0006529">
    <property type="term" value="P:asparagine biosynthetic process"/>
    <property type="evidence" value="ECO:0007669"/>
    <property type="project" value="UniProtKB-KW"/>
</dbReference>
<dbReference type="GO" id="GO:0005829">
    <property type="term" value="C:cytosol"/>
    <property type="evidence" value="ECO:0007669"/>
    <property type="project" value="TreeGrafter"/>
</dbReference>
<evidence type="ECO:0000256" key="8">
    <source>
        <dbReference type="PIRSR" id="PIRSR001589-1"/>
    </source>
</evidence>
<dbReference type="RefSeq" id="WP_011387983.1">
    <property type="nucleotide sequence ID" value="NC_007643.1"/>
</dbReference>
<dbReference type="SUPFAM" id="SSF52402">
    <property type="entry name" value="Adenine nucleotide alpha hydrolases-like"/>
    <property type="match status" value="1"/>
</dbReference>
<evidence type="ECO:0000256" key="10">
    <source>
        <dbReference type="PIRSR" id="PIRSR001589-3"/>
    </source>
</evidence>
<evidence type="ECO:0000256" key="5">
    <source>
        <dbReference type="ARBA" id="ARBA00022840"/>
    </source>
</evidence>
<dbReference type="PANTHER" id="PTHR43284:SF1">
    <property type="entry name" value="ASPARAGINE SYNTHETASE"/>
    <property type="match status" value="1"/>
</dbReference>
<dbReference type="GO" id="GO:0004066">
    <property type="term" value="F:asparagine synthase (glutamine-hydrolyzing) activity"/>
    <property type="evidence" value="ECO:0007669"/>
    <property type="project" value="UniProtKB-EC"/>
</dbReference>
<dbReference type="Gene3D" id="3.40.50.620">
    <property type="entry name" value="HUPs"/>
    <property type="match status" value="1"/>
</dbReference>
<keyword evidence="12" id="KW-0436">Ligase</keyword>